<name>A0A2P6PU49_ROSCH</name>
<reference evidence="1 2" key="1">
    <citation type="journal article" date="2018" name="Nat. Genet.">
        <title>The Rosa genome provides new insights in the design of modern roses.</title>
        <authorList>
            <person name="Bendahmane M."/>
        </authorList>
    </citation>
    <scope>NUCLEOTIDE SEQUENCE [LARGE SCALE GENOMIC DNA]</scope>
    <source>
        <strain evidence="2">cv. Old Blush</strain>
    </source>
</reference>
<evidence type="ECO:0000313" key="2">
    <source>
        <dbReference type="Proteomes" id="UP000238479"/>
    </source>
</evidence>
<gene>
    <name evidence="1" type="ORF">RchiOBHm_Chr6g0283891</name>
</gene>
<keyword evidence="2" id="KW-1185">Reference proteome</keyword>
<dbReference type="AlphaFoldDB" id="A0A2P6PU49"/>
<dbReference type="Proteomes" id="UP000238479">
    <property type="component" value="Chromosome 6"/>
</dbReference>
<sequence>MRVVWIGGRVQPGSKLKWAEEWPCQIRPRRGRLKSGLYAVRDDRSMKLRSQEVSSTVWLVMG</sequence>
<comment type="caution">
    <text evidence="1">The sequence shown here is derived from an EMBL/GenBank/DDBJ whole genome shotgun (WGS) entry which is preliminary data.</text>
</comment>
<accession>A0A2P6PU49</accession>
<organism evidence="1 2">
    <name type="scientific">Rosa chinensis</name>
    <name type="common">China rose</name>
    <dbReference type="NCBI Taxonomy" id="74649"/>
    <lineage>
        <taxon>Eukaryota</taxon>
        <taxon>Viridiplantae</taxon>
        <taxon>Streptophyta</taxon>
        <taxon>Embryophyta</taxon>
        <taxon>Tracheophyta</taxon>
        <taxon>Spermatophyta</taxon>
        <taxon>Magnoliopsida</taxon>
        <taxon>eudicotyledons</taxon>
        <taxon>Gunneridae</taxon>
        <taxon>Pentapetalae</taxon>
        <taxon>rosids</taxon>
        <taxon>fabids</taxon>
        <taxon>Rosales</taxon>
        <taxon>Rosaceae</taxon>
        <taxon>Rosoideae</taxon>
        <taxon>Rosoideae incertae sedis</taxon>
        <taxon>Rosa</taxon>
    </lineage>
</organism>
<dbReference type="Gramene" id="PRQ25457">
    <property type="protein sequence ID" value="PRQ25457"/>
    <property type="gene ID" value="RchiOBHm_Chr6g0283891"/>
</dbReference>
<evidence type="ECO:0000313" key="1">
    <source>
        <dbReference type="EMBL" id="PRQ25457.1"/>
    </source>
</evidence>
<dbReference type="EMBL" id="PDCK01000044">
    <property type="protein sequence ID" value="PRQ25457.1"/>
    <property type="molecule type" value="Genomic_DNA"/>
</dbReference>
<proteinExistence type="predicted"/>
<protein>
    <submittedName>
        <fullName evidence="1">Uncharacterized protein</fullName>
    </submittedName>
</protein>